<dbReference type="Pfam" id="PF01124">
    <property type="entry name" value="MAPEG"/>
    <property type="match status" value="1"/>
</dbReference>
<dbReference type="OrthoDB" id="2122304at2759"/>
<dbReference type="SUPFAM" id="SSF161084">
    <property type="entry name" value="MAPEG domain-like"/>
    <property type="match status" value="1"/>
</dbReference>
<accession>A0A7C8MX46</accession>
<dbReference type="PANTHER" id="PTHR35371:SF1">
    <property type="entry name" value="BLR7753 PROTEIN"/>
    <property type="match status" value="1"/>
</dbReference>
<protein>
    <submittedName>
        <fullName evidence="6">Uncharacterized protein</fullName>
    </submittedName>
</protein>
<dbReference type="Proteomes" id="UP000481858">
    <property type="component" value="Unassembled WGS sequence"/>
</dbReference>
<sequence length="458" mass="51186">MKFQKAALIGLVATAASAQEETQIGPFTLHIKGTKCNSTIDGYAKICRAGVGFSGLCYSDDKLSNTSDIANPFKYNFKYTGFNKVDESEVGTLVWNQPVRGHFLLFFADFYSIKASFRLEIVSWKFIAVSKRLRPTLKMTNPNPKCLQYTDQGGNPAWVPFPMGLSYQTTSNVAAPIFGYEQNIQTVFMVGFDSKGGLFGYNYIDDSEFDAGQPLSDFTPKAYCEYILLAAPYAMYLNFPSFAATGELRPSIRRSDDVLIRGFDPICPAIDPTRRQSQWLLSLIYLGTTRSMRYVLLTPPMPASVSQWLRGQNNFANARFVVIYSKSLGANNYDIANPRRYAENVQKDEKLDKAVMKPIILIIYLLTKNKILRCEAAAANGQETLNLFVASLIAANYAGVPVETINTLAGVYLGSRVLYNITYIFLQENRSFAPLRSLVWNVGIVSWITLFIKAGNRL</sequence>
<feature type="chain" id="PRO_5028839523" evidence="5">
    <location>
        <begin position="19"/>
        <end position="458"/>
    </location>
</feature>
<evidence type="ECO:0000313" key="6">
    <source>
        <dbReference type="EMBL" id="KAF2970593.1"/>
    </source>
</evidence>
<keyword evidence="7" id="KW-1185">Reference proteome</keyword>
<dbReference type="PANTHER" id="PTHR35371">
    <property type="entry name" value="INNER MEMBRANE PROTEIN"/>
    <property type="match status" value="1"/>
</dbReference>
<evidence type="ECO:0000256" key="3">
    <source>
        <dbReference type="ARBA" id="ARBA00022989"/>
    </source>
</evidence>
<dbReference type="Gene3D" id="1.20.120.550">
    <property type="entry name" value="Membrane associated eicosanoid/glutathione metabolism-like domain"/>
    <property type="match status" value="1"/>
</dbReference>
<proteinExistence type="predicted"/>
<keyword evidence="3" id="KW-1133">Transmembrane helix</keyword>
<evidence type="ECO:0000256" key="2">
    <source>
        <dbReference type="ARBA" id="ARBA00022692"/>
    </source>
</evidence>
<dbReference type="GO" id="GO:0016020">
    <property type="term" value="C:membrane"/>
    <property type="evidence" value="ECO:0007669"/>
    <property type="project" value="UniProtKB-SubCell"/>
</dbReference>
<organism evidence="6 7">
    <name type="scientific">Xylaria multiplex</name>
    <dbReference type="NCBI Taxonomy" id="323545"/>
    <lineage>
        <taxon>Eukaryota</taxon>
        <taxon>Fungi</taxon>
        <taxon>Dikarya</taxon>
        <taxon>Ascomycota</taxon>
        <taxon>Pezizomycotina</taxon>
        <taxon>Sordariomycetes</taxon>
        <taxon>Xylariomycetidae</taxon>
        <taxon>Xylariales</taxon>
        <taxon>Xylariaceae</taxon>
        <taxon>Xylaria</taxon>
    </lineage>
</organism>
<dbReference type="EMBL" id="WUBL01000021">
    <property type="protein sequence ID" value="KAF2970593.1"/>
    <property type="molecule type" value="Genomic_DNA"/>
</dbReference>
<evidence type="ECO:0000256" key="1">
    <source>
        <dbReference type="ARBA" id="ARBA00004370"/>
    </source>
</evidence>
<reference evidence="6 7" key="1">
    <citation type="submission" date="2019-12" db="EMBL/GenBank/DDBJ databases">
        <title>Draft genome sequence of the ascomycete Xylaria multiplex DSM 110363.</title>
        <authorList>
            <person name="Buettner E."/>
            <person name="Kellner H."/>
        </authorList>
    </citation>
    <scope>NUCLEOTIDE SEQUENCE [LARGE SCALE GENOMIC DNA]</scope>
    <source>
        <strain evidence="6 7">DSM 110363</strain>
    </source>
</reference>
<evidence type="ECO:0000256" key="5">
    <source>
        <dbReference type="SAM" id="SignalP"/>
    </source>
</evidence>
<comment type="caution">
    <text evidence="6">The sequence shown here is derived from an EMBL/GenBank/DDBJ whole genome shotgun (WGS) entry which is preliminary data.</text>
</comment>
<keyword evidence="5" id="KW-0732">Signal</keyword>
<feature type="signal peptide" evidence="5">
    <location>
        <begin position="1"/>
        <end position="18"/>
    </location>
</feature>
<dbReference type="InterPro" id="IPR023352">
    <property type="entry name" value="MAPEG-like_dom_sf"/>
</dbReference>
<dbReference type="InParanoid" id="A0A7C8MX46"/>
<dbReference type="AlphaFoldDB" id="A0A7C8MX46"/>
<keyword evidence="2" id="KW-0812">Transmembrane</keyword>
<keyword evidence="4" id="KW-0472">Membrane</keyword>
<evidence type="ECO:0000313" key="7">
    <source>
        <dbReference type="Proteomes" id="UP000481858"/>
    </source>
</evidence>
<evidence type="ECO:0000256" key="4">
    <source>
        <dbReference type="ARBA" id="ARBA00023136"/>
    </source>
</evidence>
<comment type="subcellular location">
    <subcellularLocation>
        <location evidence="1">Membrane</location>
    </subcellularLocation>
</comment>
<dbReference type="InterPro" id="IPR001129">
    <property type="entry name" value="Membr-assoc_MAPEG"/>
</dbReference>
<name>A0A7C8MX46_9PEZI</name>
<gene>
    <name evidence="6" type="ORF">GQX73_g2979</name>
</gene>